<evidence type="ECO:0000259" key="8">
    <source>
        <dbReference type="Pfam" id="PF01593"/>
    </source>
</evidence>
<dbReference type="GO" id="GO:0050660">
    <property type="term" value="F:flavin adenine dinucleotide binding"/>
    <property type="evidence" value="ECO:0007669"/>
    <property type="project" value="UniProtKB-ARBA"/>
</dbReference>
<comment type="similarity">
    <text evidence="3">Belongs to the flavin monoamine oxidase family.</text>
</comment>
<feature type="binding site" evidence="7">
    <location>
        <position position="264"/>
    </location>
    <ligand>
        <name>FAD</name>
        <dbReference type="ChEBI" id="CHEBI:57692"/>
    </ligand>
</feature>
<dbReference type="GO" id="GO:0006598">
    <property type="term" value="P:polyamine catabolic process"/>
    <property type="evidence" value="ECO:0007669"/>
    <property type="project" value="TreeGrafter"/>
</dbReference>
<dbReference type="Gene3D" id="3.90.660.10">
    <property type="match status" value="1"/>
</dbReference>
<dbReference type="InterPro" id="IPR050281">
    <property type="entry name" value="Flavin_monoamine_oxidase"/>
</dbReference>
<comment type="pathway">
    <text evidence="2">Amine and polyamine degradation; spermine degradation.</text>
</comment>
<evidence type="ECO:0000256" key="1">
    <source>
        <dbReference type="ARBA" id="ARBA00001974"/>
    </source>
</evidence>
<dbReference type="InterPro" id="IPR001613">
    <property type="entry name" value="Flavin_amine_oxidase"/>
</dbReference>
<evidence type="ECO:0000256" key="3">
    <source>
        <dbReference type="ARBA" id="ARBA00005995"/>
    </source>
</evidence>
<accession>A0AAP0WUN1</accession>
<reference evidence="9 10" key="1">
    <citation type="journal article" date="2024" name="Plant J.">
        <title>Genome sequences and population genomics reveal climatic adaptation and genomic divergence between two closely related sweetgum species.</title>
        <authorList>
            <person name="Xu W.Q."/>
            <person name="Ren C.Q."/>
            <person name="Zhang X.Y."/>
            <person name="Comes H.P."/>
            <person name="Liu X.H."/>
            <person name="Li Y.G."/>
            <person name="Kettle C.J."/>
            <person name="Jalonen R."/>
            <person name="Gaisberger H."/>
            <person name="Ma Y.Z."/>
            <person name="Qiu Y.X."/>
        </authorList>
    </citation>
    <scope>NUCLEOTIDE SEQUENCE [LARGE SCALE GENOMIC DNA]</scope>
    <source>
        <strain evidence="9">Hangzhou</strain>
    </source>
</reference>
<dbReference type="InterPro" id="IPR036188">
    <property type="entry name" value="FAD/NAD-bd_sf"/>
</dbReference>
<comment type="caution">
    <text evidence="9">The sequence shown here is derived from an EMBL/GenBank/DDBJ whole genome shotgun (WGS) entry which is preliminary data.</text>
</comment>
<dbReference type="Proteomes" id="UP001415857">
    <property type="component" value="Unassembled WGS sequence"/>
</dbReference>
<evidence type="ECO:0000256" key="4">
    <source>
        <dbReference type="ARBA" id="ARBA00022630"/>
    </source>
</evidence>
<name>A0AAP0WUN1_LIQFO</name>
<evidence type="ECO:0000256" key="7">
    <source>
        <dbReference type="PIRSR" id="PIRSR601613-1"/>
    </source>
</evidence>
<organism evidence="9 10">
    <name type="scientific">Liquidambar formosana</name>
    <name type="common">Formosan gum</name>
    <dbReference type="NCBI Taxonomy" id="63359"/>
    <lineage>
        <taxon>Eukaryota</taxon>
        <taxon>Viridiplantae</taxon>
        <taxon>Streptophyta</taxon>
        <taxon>Embryophyta</taxon>
        <taxon>Tracheophyta</taxon>
        <taxon>Spermatophyta</taxon>
        <taxon>Magnoliopsida</taxon>
        <taxon>eudicotyledons</taxon>
        <taxon>Gunneridae</taxon>
        <taxon>Pentapetalae</taxon>
        <taxon>Saxifragales</taxon>
        <taxon>Altingiaceae</taxon>
        <taxon>Liquidambar</taxon>
    </lineage>
</organism>
<sequence>MGEMVAMDRSKMLGTQIATMALLVFCFSGAIAAGKVPTVIIVGAGMSGISAAKALSDKGVKDILILEATNRVGGRMWKTNFAGLSVEMGANWVEGVGGSEMNPIWEMANRLHLQTFYSNFDNLSSNTYKQVGGLYEEFVTQKAIDLGEKLSGQSENISKFLSAHGLEDISILASQRLQNKVPSTPMEMAIDYYNYDCEFAEPPQVTSLRNTQPLPTFSNFGEDVHFVADPRGYESVVHYLAKQFLTINKSGIINDPRLLLNKVVTEIRHSPSGVIVKTEDGSIYRAKYAMISTSIGVLQTDLINFQPKLPTWKMLAIDQFDMAIYTKIFLKFSKKFWPSGNGTEFFLYVHEKRGYYTVWQQMEREYPGANVLLVTVTGDESRRIEQQPDSETKAEIMAVLRDMFGKNIPEATHILVPKWWSNRFYKGTFSNWPIGVSRFEFDQIRAPVGRVYFTGEHTSEHYNGYVHGAYLAGIDSANMMISCMGKGKCTYHHVDSKGT</sequence>
<proteinExistence type="inferred from homology"/>
<dbReference type="AlphaFoldDB" id="A0AAP0WUN1"/>
<comment type="cofactor">
    <cofactor evidence="1">
        <name>FAD</name>
        <dbReference type="ChEBI" id="CHEBI:57692"/>
    </cofactor>
</comment>
<dbReference type="EMBL" id="JBBPBK010000010">
    <property type="protein sequence ID" value="KAK9277238.1"/>
    <property type="molecule type" value="Genomic_DNA"/>
</dbReference>
<feature type="binding site" evidence="7">
    <location>
        <position position="47"/>
    </location>
    <ligand>
        <name>FAD</name>
        <dbReference type="ChEBI" id="CHEBI:57692"/>
    </ligand>
</feature>
<dbReference type="PANTHER" id="PTHR10742">
    <property type="entry name" value="FLAVIN MONOAMINE OXIDASE"/>
    <property type="match status" value="1"/>
</dbReference>
<evidence type="ECO:0000256" key="5">
    <source>
        <dbReference type="ARBA" id="ARBA00022827"/>
    </source>
</evidence>
<dbReference type="SUPFAM" id="SSF54373">
    <property type="entry name" value="FAD-linked reductases, C-terminal domain"/>
    <property type="match status" value="1"/>
</dbReference>
<dbReference type="FunFam" id="3.90.660.10:FF:000012">
    <property type="entry name" value="Polyamine oxidase 1"/>
    <property type="match status" value="1"/>
</dbReference>
<dbReference type="PRINTS" id="PR00757">
    <property type="entry name" value="AMINEOXDASEF"/>
</dbReference>
<dbReference type="Pfam" id="PF01593">
    <property type="entry name" value="Amino_oxidase"/>
    <property type="match status" value="1"/>
</dbReference>
<gene>
    <name evidence="9" type="ORF">L1049_006777</name>
</gene>
<dbReference type="SUPFAM" id="SSF51905">
    <property type="entry name" value="FAD/NAD(P)-binding domain"/>
    <property type="match status" value="1"/>
</dbReference>
<dbReference type="Gene3D" id="3.50.50.60">
    <property type="entry name" value="FAD/NAD(P)-binding domain"/>
    <property type="match status" value="1"/>
</dbReference>
<keyword evidence="6" id="KW-0560">Oxidoreductase</keyword>
<dbReference type="InterPro" id="IPR002937">
    <property type="entry name" value="Amino_oxidase"/>
</dbReference>
<evidence type="ECO:0000313" key="10">
    <source>
        <dbReference type="Proteomes" id="UP001415857"/>
    </source>
</evidence>
<evidence type="ECO:0000256" key="2">
    <source>
        <dbReference type="ARBA" id="ARBA00004723"/>
    </source>
</evidence>
<dbReference type="GO" id="GO:0046592">
    <property type="term" value="F:polyamine oxidase activity"/>
    <property type="evidence" value="ECO:0007669"/>
    <property type="project" value="UniProtKB-ARBA"/>
</dbReference>
<dbReference type="PANTHER" id="PTHR10742:SF313">
    <property type="entry name" value="AMINE OXIDASE"/>
    <property type="match status" value="1"/>
</dbReference>
<keyword evidence="10" id="KW-1185">Reference proteome</keyword>
<feature type="domain" description="Amine oxidase" evidence="8">
    <location>
        <begin position="46"/>
        <end position="479"/>
    </location>
</feature>
<protein>
    <recommendedName>
        <fullName evidence="8">Amine oxidase domain-containing protein</fullName>
    </recommendedName>
</protein>
<evidence type="ECO:0000313" key="9">
    <source>
        <dbReference type="EMBL" id="KAK9277238.1"/>
    </source>
</evidence>
<feature type="binding site" evidence="7">
    <location>
        <begin position="67"/>
        <end position="68"/>
    </location>
    <ligand>
        <name>FAD</name>
        <dbReference type="ChEBI" id="CHEBI:57692"/>
    </ligand>
</feature>
<evidence type="ECO:0000256" key="6">
    <source>
        <dbReference type="ARBA" id="ARBA00023002"/>
    </source>
</evidence>
<keyword evidence="4" id="KW-0285">Flavoprotein</keyword>
<keyword evidence="5" id="KW-0274">FAD</keyword>